<accession>S8BS30</accession>
<evidence type="ECO:0000313" key="3">
    <source>
        <dbReference type="Proteomes" id="UP000015100"/>
    </source>
</evidence>
<organism evidence="2 3">
    <name type="scientific">Dactylellina haptotyla (strain CBS 200.50)</name>
    <name type="common">Nematode-trapping fungus</name>
    <name type="synonym">Monacrosporium haptotylum</name>
    <dbReference type="NCBI Taxonomy" id="1284197"/>
    <lineage>
        <taxon>Eukaryota</taxon>
        <taxon>Fungi</taxon>
        <taxon>Dikarya</taxon>
        <taxon>Ascomycota</taxon>
        <taxon>Pezizomycotina</taxon>
        <taxon>Orbiliomycetes</taxon>
        <taxon>Orbiliales</taxon>
        <taxon>Orbiliaceae</taxon>
        <taxon>Dactylellina</taxon>
    </lineage>
</organism>
<evidence type="ECO:0000313" key="2">
    <source>
        <dbReference type="EMBL" id="EPS42293.1"/>
    </source>
</evidence>
<reference evidence="2 3" key="1">
    <citation type="journal article" date="2013" name="PLoS Genet.">
        <title>Genomic mechanisms accounting for the adaptation to parasitism in nematode-trapping fungi.</title>
        <authorList>
            <person name="Meerupati T."/>
            <person name="Andersson K.M."/>
            <person name="Friman E."/>
            <person name="Kumar D."/>
            <person name="Tunlid A."/>
            <person name="Ahren D."/>
        </authorList>
    </citation>
    <scope>NUCLEOTIDE SEQUENCE [LARGE SCALE GENOMIC DNA]</scope>
    <source>
        <strain evidence="2 3">CBS 200.50</strain>
    </source>
</reference>
<protein>
    <submittedName>
        <fullName evidence="2">Uncharacterized protein</fullName>
    </submittedName>
</protein>
<comment type="caution">
    <text evidence="2">The sequence shown here is derived from an EMBL/GenBank/DDBJ whole genome shotgun (WGS) entry which is preliminary data.</text>
</comment>
<dbReference type="Proteomes" id="UP000015100">
    <property type="component" value="Unassembled WGS sequence"/>
</dbReference>
<dbReference type="HOGENOM" id="CLU_1057759_0_0_1"/>
<keyword evidence="3" id="KW-1185">Reference proteome</keyword>
<dbReference type="EMBL" id="AQGS01000125">
    <property type="protein sequence ID" value="EPS42293.1"/>
    <property type="molecule type" value="Genomic_DNA"/>
</dbReference>
<feature type="compositionally biased region" description="Low complexity" evidence="1">
    <location>
        <begin position="44"/>
        <end position="58"/>
    </location>
</feature>
<gene>
    <name evidence="2" type="ORF">H072_3742</name>
</gene>
<dbReference type="AlphaFoldDB" id="S8BS30"/>
<feature type="region of interest" description="Disordered" evidence="1">
    <location>
        <begin position="1"/>
        <end position="60"/>
    </location>
</feature>
<reference evidence="3" key="2">
    <citation type="submission" date="2013-04" db="EMBL/GenBank/DDBJ databases">
        <title>Genomic mechanisms accounting for the adaptation to parasitism in nematode-trapping fungi.</title>
        <authorList>
            <person name="Ahren D.G."/>
        </authorList>
    </citation>
    <scope>NUCLEOTIDE SEQUENCE [LARGE SCALE GENOMIC DNA]</scope>
    <source>
        <strain evidence="3">CBS 200.50</strain>
    </source>
</reference>
<proteinExistence type="predicted"/>
<evidence type="ECO:0000256" key="1">
    <source>
        <dbReference type="SAM" id="MobiDB-lite"/>
    </source>
</evidence>
<name>S8BS30_DACHA</name>
<feature type="compositionally biased region" description="Basic and acidic residues" evidence="1">
    <location>
        <begin position="10"/>
        <end position="22"/>
    </location>
</feature>
<sequence length="263" mass="30253">MAPHVQSSSRRSDPRVLSRDRQCSLTATVGSEDRMDTTSSTCCNATSVNSSSNGSSPNRRAILSQKEISRQRELYEKQILDPFLDEVNQETTEISERARFLVIHNPQWFLPQNQTGTDGNDSPTTVGCSCHPDAPWVYSMTQRDFDLEREILLERLRFLKSKLKTIDFFFDEIKSQGRANYQNEELGDGEVQQCASMAQRERRENLGIHPDFIRPPRQTRRRTRVKRFFGCIIKQIFGFLACDPAREDVELELQLGVQEEEGE</sequence>